<accession>A0ABQ4N1V4</accession>
<dbReference type="Proteomes" id="UP000680304">
    <property type="component" value="Unassembled WGS sequence"/>
</dbReference>
<proteinExistence type="predicted"/>
<reference evidence="1 2" key="1">
    <citation type="submission" date="2021-04" db="EMBL/GenBank/DDBJ databases">
        <title>Draft genome sequence of Paenibacillus cisolokensis, LC2-13A.</title>
        <authorList>
            <person name="Uke A."/>
            <person name="Chhe C."/>
            <person name="Baramee S."/>
            <person name="Kosugi A."/>
        </authorList>
    </citation>
    <scope>NUCLEOTIDE SEQUENCE [LARGE SCALE GENOMIC DNA]</scope>
    <source>
        <strain evidence="1 2">LC2-13A</strain>
    </source>
</reference>
<evidence type="ECO:0000313" key="2">
    <source>
        <dbReference type="Proteomes" id="UP000680304"/>
    </source>
</evidence>
<comment type="caution">
    <text evidence="1">The sequence shown here is derived from an EMBL/GenBank/DDBJ whole genome shotgun (WGS) entry which is preliminary data.</text>
</comment>
<protein>
    <submittedName>
        <fullName evidence="1">Uncharacterized protein</fullName>
    </submittedName>
</protein>
<name>A0ABQ4N1V4_9BACL</name>
<gene>
    <name evidence="1" type="ORF">PACILC2_07120</name>
</gene>
<evidence type="ECO:0000313" key="1">
    <source>
        <dbReference type="EMBL" id="GIQ62144.1"/>
    </source>
</evidence>
<sequence>MAKVGRPPKVKEEDMPELVEKFRRYIEETDIPIIAEFAYKNGFGKNYFHERQEFSNLIKMAMAKKEAALEIGALKGTLNPTMAVFR</sequence>
<keyword evidence="2" id="KW-1185">Reference proteome</keyword>
<dbReference type="RefSeq" id="WP_213527464.1">
    <property type="nucleotide sequence ID" value="NZ_BOVJ01000021.1"/>
</dbReference>
<organism evidence="1 2">
    <name type="scientific">Paenibacillus cisolokensis</name>
    <dbReference type="NCBI Taxonomy" id="1658519"/>
    <lineage>
        <taxon>Bacteria</taxon>
        <taxon>Bacillati</taxon>
        <taxon>Bacillota</taxon>
        <taxon>Bacilli</taxon>
        <taxon>Bacillales</taxon>
        <taxon>Paenibacillaceae</taxon>
        <taxon>Paenibacillus</taxon>
    </lineage>
</organism>
<dbReference type="EMBL" id="BOVJ01000021">
    <property type="protein sequence ID" value="GIQ62144.1"/>
    <property type="molecule type" value="Genomic_DNA"/>
</dbReference>